<dbReference type="AlphaFoldDB" id="A0A9P7A249"/>
<evidence type="ECO:0000256" key="1">
    <source>
        <dbReference type="SAM" id="MobiDB-lite"/>
    </source>
</evidence>
<protein>
    <submittedName>
        <fullName evidence="2">Uncharacterized protein</fullName>
    </submittedName>
</protein>
<feature type="compositionally biased region" description="Pro residues" evidence="1">
    <location>
        <begin position="206"/>
        <end position="223"/>
    </location>
</feature>
<keyword evidence="3" id="KW-1185">Reference proteome</keyword>
<accession>A0A9P7A249</accession>
<sequence>MPVFNSEVAEMASALALQAPGTDAPLCVLEDWGREVVLFLTWLDTEERKALFTLTAVANLQTIFQDQADAHLHQPWLSWARQWLPLTTKASKANLRAFMANSVIENHLASTQQSLLTVATLPEPSNNGKGSGLAAAPAADDLQQDSTDSAVAGARDGKTDKKPPVRRARPSQAKRPREESLQVDARPPNVQTPSSLADRPSNRPRLPTPIKKPAPAPLRMPPPKRSVNELMQENHLRDPCEVSFLSLLNLLHAKLLSAIGGA</sequence>
<evidence type="ECO:0000313" key="3">
    <source>
        <dbReference type="Proteomes" id="UP000714275"/>
    </source>
</evidence>
<name>A0A9P7A249_9AGAM</name>
<evidence type="ECO:0000313" key="2">
    <source>
        <dbReference type="EMBL" id="KAG1780673.1"/>
    </source>
</evidence>
<comment type="caution">
    <text evidence="2">The sequence shown here is derived from an EMBL/GenBank/DDBJ whole genome shotgun (WGS) entry which is preliminary data.</text>
</comment>
<dbReference type="OrthoDB" id="2677729at2759"/>
<feature type="compositionally biased region" description="Low complexity" evidence="1">
    <location>
        <begin position="133"/>
        <end position="145"/>
    </location>
</feature>
<gene>
    <name evidence="2" type="ORF">EV702DRAFT_733237</name>
</gene>
<dbReference type="EMBL" id="JABBWD010000008">
    <property type="protein sequence ID" value="KAG1780673.1"/>
    <property type="molecule type" value="Genomic_DNA"/>
</dbReference>
<organism evidence="2 3">
    <name type="scientific">Suillus placidus</name>
    <dbReference type="NCBI Taxonomy" id="48579"/>
    <lineage>
        <taxon>Eukaryota</taxon>
        <taxon>Fungi</taxon>
        <taxon>Dikarya</taxon>
        <taxon>Basidiomycota</taxon>
        <taxon>Agaricomycotina</taxon>
        <taxon>Agaricomycetes</taxon>
        <taxon>Agaricomycetidae</taxon>
        <taxon>Boletales</taxon>
        <taxon>Suillineae</taxon>
        <taxon>Suillaceae</taxon>
        <taxon>Suillus</taxon>
    </lineage>
</organism>
<feature type="region of interest" description="Disordered" evidence="1">
    <location>
        <begin position="121"/>
        <end position="223"/>
    </location>
</feature>
<feature type="compositionally biased region" description="Basic residues" evidence="1">
    <location>
        <begin position="164"/>
        <end position="174"/>
    </location>
</feature>
<reference evidence="2" key="1">
    <citation type="journal article" date="2020" name="New Phytol.">
        <title>Comparative genomics reveals dynamic genome evolution in host specialist ectomycorrhizal fungi.</title>
        <authorList>
            <person name="Lofgren L.A."/>
            <person name="Nguyen N.H."/>
            <person name="Vilgalys R."/>
            <person name="Ruytinx J."/>
            <person name="Liao H.L."/>
            <person name="Branco S."/>
            <person name="Kuo A."/>
            <person name="LaButti K."/>
            <person name="Lipzen A."/>
            <person name="Andreopoulos W."/>
            <person name="Pangilinan J."/>
            <person name="Riley R."/>
            <person name="Hundley H."/>
            <person name="Na H."/>
            <person name="Barry K."/>
            <person name="Grigoriev I.V."/>
            <person name="Stajich J.E."/>
            <person name="Kennedy P.G."/>
        </authorList>
    </citation>
    <scope>NUCLEOTIDE SEQUENCE</scope>
    <source>
        <strain evidence="2">DOB743</strain>
    </source>
</reference>
<proteinExistence type="predicted"/>
<dbReference type="Proteomes" id="UP000714275">
    <property type="component" value="Unassembled WGS sequence"/>
</dbReference>